<gene>
    <name evidence="2" type="ORF">GCM10009787_13590</name>
</gene>
<organism evidence="2 3">
    <name type="scientific">Streptomyces bangladeshensis</name>
    <dbReference type="NCBI Taxonomy" id="295352"/>
    <lineage>
        <taxon>Bacteria</taxon>
        <taxon>Bacillati</taxon>
        <taxon>Actinomycetota</taxon>
        <taxon>Actinomycetes</taxon>
        <taxon>Kitasatosporales</taxon>
        <taxon>Streptomycetaceae</taxon>
        <taxon>Streptomyces</taxon>
    </lineage>
</organism>
<dbReference type="Proteomes" id="UP001501391">
    <property type="component" value="Unassembled WGS sequence"/>
</dbReference>
<accession>A0ABP5N4V3</accession>
<reference evidence="3" key="1">
    <citation type="journal article" date="2019" name="Int. J. Syst. Evol. Microbiol.">
        <title>The Global Catalogue of Microorganisms (GCM) 10K type strain sequencing project: providing services to taxonomists for standard genome sequencing and annotation.</title>
        <authorList>
            <consortium name="The Broad Institute Genomics Platform"/>
            <consortium name="The Broad Institute Genome Sequencing Center for Infectious Disease"/>
            <person name="Wu L."/>
            <person name="Ma J."/>
        </authorList>
    </citation>
    <scope>NUCLEOTIDE SEQUENCE [LARGE SCALE GENOMIC DNA]</scope>
    <source>
        <strain evidence="3">JCM 14924</strain>
    </source>
</reference>
<sequence>MPSRDPDTGCGTAIISRTFLYQVMSDSHEAPADCPATLRPWRGAPGEDQAVHSKVHGKRGPLARFSQCGARGPGRSRESPVSKRMR</sequence>
<evidence type="ECO:0000313" key="3">
    <source>
        <dbReference type="Proteomes" id="UP001501391"/>
    </source>
</evidence>
<evidence type="ECO:0000313" key="2">
    <source>
        <dbReference type="EMBL" id="GAA2193123.1"/>
    </source>
</evidence>
<feature type="region of interest" description="Disordered" evidence="1">
    <location>
        <begin position="41"/>
        <end position="86"/>
    </location>
</feature>
<keyword evidence="3" id="KW-1185">Reference proteome</keyword>
<protein>
    <submittedName>
        <fullName evidence="2">Uncharacterized protein</fullName>
    </submittedName>
</protein>
<name>A0ABP5N4V3_9ACTN</name>
<evidence type="ECO:0000256" key="1">
    <source>
        <dbReference type="SAM" id="MobiDB-lite"/>
    </source>
</evidence>
<proteinExistence type="predicted"/>
<feature type="compositionally biased region" description="Basic and acidic residues" evidence="1">
    <location>
        <begin position="75"/>
        <end position="86"/>
    </location>
</feature>
<comment type="caution">
    <text evidence="2">The sequence shown here is derived from an EMBL/GenBank/DDBJ whole genome shotgun (WGS) entry which is preliminary data.</text>
</comment>
<dbReference type="EMBL" id="BAAAOQ010000003">
    <property type="protein sequence ID" value="GAA2193123.1"/>
    <property type="molecule type" value="Genomic_DNA"/>
</dbReference>